<comment type="caution">
    <text evidence="1">The sequence shown here is derived from an EMBL/GenBank/DDBJ whole genome shotgun (WGS) entry which is preliminary data.</text>
</comment>
<gene>
    <name evidence="1" type="ORF">VTK73DRAFT_8236</name>
</gene>
<dbReference type="InterPro" id="IPR019410">
    <property type="entry name" value="Methyltransf_16"/>
</dbReference>
<dbReference type="EMBL" id="JAZHXJ010000059">
    <property type="protein sequence ID" value="KAL1878012.1"/>
    <property type="molecule type" value="Genomic_DNA"/>
</dbReference>
<evidence type="ECO:0000313" key="1">
    <source>
        <dbReference type="EMBL" id="KAL1878012.1"/>
    </source>
</evidence>
<organism evidence="1 2">
    <name type="scientific">Phialemonium thermophilum</name>
    <dbReference type="NCBI Taxonomy" id="223376"/>
    <lineage>
        <taxon>Eukaryota</taxon>
        <taxon>Fungi</taxon>
        <taxon>Dikarya</taxon>
        <taxon>Ascomycota</taxon>
        <taxon>Pezizomycotina</taxon>
        <taxon>Sordariomycetes</taxon>
        <taxon>Sordariomycetidae</taxon>
        <taxon>Cephalothecales</taxon>
        <taxon>Cephalothecaceae</taxon>
        <taxon>Phialemonium</taxon>
    </lineage>
</organism>
<dbReference type="Gene3D" id="3.40.50.150">
    <property type="entry name" value="Vaccinia Virus protein VP39"/>
    <property type="match status" value="1"/>
</dbReference>
<dbReference type="SUPFAM" id="SSF53335">
    <property type="entry name" value="S-adenosyl-L-methionine-dependent methyltransferases"/>
    <property type="match status" value="1"/>
</dbReference>
<dbReference type="Proteomes" id="UP001586593">
    <property type="component" value="Unassembled WGS sequence"/>
</dbReference>
<dbReference type="PANTHER" id="PTHR14614:SF132">
    <property type="entry name" value="PROTEIN-LYSINE METHYLTRANSFERASE C42C1.13"/>
    <property type="match status" value="1"/>
</dbReference>
<name>A0ABR3XPU5_9PEZI</name>
<sequence length="391" mass="42979">MHYIRLLSPPRLRWDSKASFLGLTFTITTDLGDTFLSPLKPISLQVLVSLSRLGDGDTFIAPQMAPIWQAGMRVLKLELPLPSRALDTLLIRPADPRLCAASAQDIMQSNQGLIVPVYVDLSAYGRDAPGVCFRRLDLRTGKNLGSNQLEVQEEIGESIARHIWDAGLVTVAMLADLNLRETNKQDDESLKWLKNIFSPPASRKLGILELGCGVGILGLGIATILQISAGPELSGASILLTDLPEAEDQAVTNIRRQLATYKTPGMPCVVNFQYENLDWEDGRLGRFGPRVRSGIWDLVVLSDCTYNVDMLPLLVGTLSELHAASVQRTGNTGAPCETKVLLATKPRHRSESALFDFMVESGWAIENKIILPLPVLASETESVEIFLFSRY</sequence>
<proteinExistence type="predicted"/>
<dbReference type="InterPro" id="IPR029063">
    <property type="entry name" value="SAM-dependent_MTases_sf"/>
</dbReference>
<protein>
    <submittedName>
        <fullName evidence="1">Uncharacterized protein</fullName>
    </submittedName>
</protein>
<evidence type="ECO:0000313" key="2">
    <source>
        <dbReference type="Proteomes" id="UP001586593"/>
    </source>
</evidence>
<accession>A0ABR3XPU5</accession>
<keyword evidence="2" id="KW-1185">Reference proteome</keyword>
<dbReference type="Pfam" id="PF10294">
    <property type="entry name" value="Methyltransf_16"/>
    <property type="match status" value="1"/>
</dbReference>
<reference evidence="1 2" key="1">
    <citation type="journal article" date="2024" name="Commun. Biol.">
        <title>Comparative genomic analysis of thermophilic fungi reveals convergent evolutionary adaptations and gene losses.</title>
        <authorList>
            <person name="Steindorff A.S."/>
            <person name="Aguilar-Pontes M.V."/>
            <person name="Robinson A.J."/>
            <person name="Andreopoulos B."/>
            <person name="LaButti K."/>
            <person name="Kuo A."/>
            <person name="Mondo S."/>
            <person name="Riley R."/>
            <person name="Otillar R."/>
            <person name="Haridas S."/>
            <person name="Lipzen A."/>
            <person name="Grimwood J."/>
            <person name="Schmutz J."/>
            <person name="Clum A."/>
            <person name="Reid I.D."/>
            <person name="Moisan M.C."/>
            <person name="Butler G."/>
            <person name="Nguyen T.T.M."/>
            <person name="Dewar K."/>
            <person name="Conant G."/>
            <person name="Drula E."/>
            <person name="Henrissat B."/>
            <person name="Hansel C."/>
            <person name="Singer S."/>
            <person name="Hutchinson M.I."/>
            <person name="de Vries R.P."/>
            <person name="Natvig D.O."/>
            <person name="Powell A.J."/>
            <person name="Tsang A."/>
            <person name="Grigoriev I.V."/>
        </authorList>
    </citation>
    <scope>NUCLEOTIDE SEQUENCE [LARGE SCALE GENOMIC DNA]</scope>
    <source>
        <strain evidence="1 2">ATCC 24622</strain>
    </source>
</reference>
<dbReference type="PANTHER" id="PTHR14614">
    <property type="entry name" value="HEPATOCELLULAR CARCINOMA-ASSOCIATED ANTIGEN"/>
    <property type="match status" value="1"/>
</dbReference>